<dbReference type="NCBIfam" id="TIGR02532">
    <property type="entry name" value="IV_pilin_GFxxxE"/>
    <property type="match status" value="1"/>
</dbReference>
<keyword evidence="2" id="KW-1133">Transmembrane helix</keyword>
<keyword evidence="2" id="KW-0472">Membrane</keyword>
<dbReference type="PANTHER" id="PTHR30093">
    <property type="entry name" value="GENERAL SECRETION PATHWAY PROTEIN G"/>
    <property type="match status" value="1"/>
</dbReference>
<comment type="caution">
    <text evidence="3">The sequence shown here is derived from an EMBL/GenBank/DDBJ whole genome shotgun (WGS) entry which is preliminary data.</text>
</comment>
<accession>A0A7C4QQY4</accession>
<dbReference type="InterPro" id="IPR012902">
    <property type="entry name" value="N_methyl_site"/>
</dbReference>
<dbReference type="InterPro" id="IPR000983">
    <property type="entry name" value="Bac_GSPG_pilin"/>
</dbReference>
<dbReference type="PANTHER" id="PTHR30093:SF2">
    <property type="entry name" value="TYPE II SECRETION SYSTEM PROTEIN H"/>
    <property type="match status" value="1"/>
</dbReference>
<name>A0A7C4QQY4_9PLAN</name>
<dbReference type="Pfam" id="PF07963">
    <property type="entry name" value="N_methyl"/>
    <property type="match status" value="1"/>
</dbReference>
<gene>
    <name evidence="3" type="ORF">ENS64_08185</name>
</gene>
<reference evidence="3" key="1">
    <citation type="journal article" date="2020" name="mSystems">
        <title>Genome- and Community-Level Interaction Insights into Carbon Utilization and Element Cycling Functions of Hydrothermarchaeota in Hydrothermal Sediment.</title>
        <authorList>
            <person name="Zhou Z."/>
            <person name="Liu Y."/>
            <person name="Xu W."/>
            <person name="Pan J."/>
            <person name="Luo Z.H."/>
            <person name="Li M."/>
        </authorList>
    </citation>
    <scope>NUCLEOTIDE SEQUENCE [LARGE SCALE GENOMIC DNA]</scope>
    <source>
        <strain evidence="3">SpSt-508</strain>
    </source>
</reference>
<keyword evidence="1" id="KW-0488">Methylation</keyword>
<evidence type="ECO:0000313" key="3">
    <source>
        <dbReference type="EMBL" id="HGT39226.1"/>
    </source>
</evidence>
<evidence type="ECO:0000256" key="1">
    <source>
        <dbReference type="ARBA" id="ARBA00022481"/>
    </source>
</evidence>
<organism evidence="3">
    <name type="scientific">Schlesneria paludicola</name>
    <dbReference type="NCBI Taxonomy" id="360056"/>
    <lineage>
        <taxon>Bacteria</taxon>
        <taxon>Pseudomonadati</taxon>
        <taxon>Planctomycetota</taxon>
        <taxon>Planctomycetia</taxon>
        <taxon>Planctomycetales</taxon>
        <taxon>Planctomycetaceae</taxon>
        <taxon>Schlesneria</taxon>
    </lineage>
</organism>
<dbReference type="SUPFAM" id="SSF54523">
    <property type="entry name" value="Pili subunits"/>
    <property type="match status" value="1"/>
</dbReference>
<dbReference type="InterPro" id="IPR045584">
    <property type="entry name" value="Pilin-like"/>
</dbReference>
<protein>
    <submittedName>
        <fullName evidence="3">Prepilin-type N-terminal cleavage/methylation domain-containing protein</fullName>
    </submittedName>
</protein>
<keyword evidence="2" id="KW-0812">Transmembrane</keyword>
<feature type="transmembrane region" description="Helical" evidence="2">
    <location>
        <begin position="21"/>
        <end position="43"/>
    </location>
</feature>
<sequence>MRRPTCPTPGRARRRSHPGFTLVELLVVVTILVILVGLLVPAVTSSIRRVRITAVQSEVNRIASAVTAFKTQYGADPPSFIVLYETGGTNGSNWDSRSRAIIRQLWPQCNFALTRDINGDGDANDTLTLHGGECLVFFLGGLPVPDTSQTPTRFSLLGFSKNPQDPFSRAQDANRDKAAYDFDSSRYVDLDGDGMPEFLDSFPGQRKPLVYFSSYDGSGYRLGDYPGTPSDLTIPAHWYVEGGTLNGPPYRAKSFQIISPGPDGEYGPGGPYVPGASTLEKALPAWTRNSPSPALTVTTADRLVERDNITNFSNGMLVP</sequence>
<dbReference type="EMBL" id="DSVQ01000012">
    <property type="protein sequence ID" value="HGT39226.1"/>
    <property type="molecule type" value="Genomic_DNA"/>
</dbReference>
<dbReference type="Gene3D" id="3.30.700.10">
    <property type="entry name" value="Glycoprotein, Type 4 Pilin"/>
    <property type="match status" value="1"/>
</dbReference>
<evidence type="ECO:0000256" key="2">
    <source>
        <dbReference type="SAM" id="Phobius"/>
    </source>
</evidence>
<proteinExistence type="predicted"/>
<dbReference type="AlphaFoldDB" id="A0A7C4QQY4"/>
<dbReference type="PRINTS" id="PR00813">
    <property type="entry name" value="BCTERIALGSPG"/>
</dbReference>
<dbReference type="GO" id="GO:0015627">
    <property type="term" value="C:type II protein secretion system complex"/>
    <property type="evidence" value="ECO:0007669"/>
    <property type="project" value="InterPro"/>
</dbReference>
<dbReference type="GO" id="GO:0015628">
    <property type="term" value="P:protein secretion by the type II secretion system"/>
    <property type="evidence" value="ECO:0007669"/>
    <property type="project" value="InterPro"/>
</dbReference>